<dbReference type="PROSITE" id="PS51677">
    <property type="entry name" value="NODB"/>
    <property type="match status" value="1"/>
</dbReference>
<dbReference type="Pfam" id="PF01522">
    <property type="entry name" value="Polysacc_deac_1"/>
    <property type="match status" value="1"/>
</dbReference>
<dbReference type="SUPFAM" id="SSF88713">
    <property type="entry name" value="Glycoside hydrolase/deacetylase"/>
    <property type="match status" value="1"/>
</dbReference>
<evidence type="ECO:0000259" key="3">
    <source>
        <dbReference type="PROSITE" id="PS51677"/>
    </source>
</evidence>
<dbReference type="Gene3D" id="3.20.20.370">
    <property type="entry name" value="Glycoside hydrolase/deacetylase"/>
    <property type="match status" value="1"/>
</dbReference>
<dbReference type="OrthoDB" id="9778320at2"/>
<comment type="subcellular location">
    <subcellularLocation>
        <location evidence="1">Secreted</location>
    </subcellularLocation>
</comment>
<dbReference type="InterPro" id="IPR002509">
    <property type="entry name" value="NODB_dom"/>
</dbReference>
<dbReference type="InterPro" id="IPR051398">
    <property type="entry name" value="Polysacch_Deacetylase"/>
</dbReference>
<dbReference type="PANTHER" id="PTHR34216">
    <property type="match status" value="1"/>
</dbReference>
<evidence type="ECO:0000313" key="5">
    <source>
        <dbReference type="Proteomes" id="UP000321204"/>
    </source>
</evidence>
<dbReference type="CDD" id="cd10918">
    <property type="entry name" value="CE4_NodB_like_5s_6s"/>
    <property type="match status" value="1"/>
</dbReference>
<sequence length="248" mass="28369">MHPLTPIVPPLAMLHCVSDSAGGSLANWYISRKAFLQLLDTLEEAQYQTTHFAELTEQKKSGGFSRKVILTFDDCAKHLLDFAVPELVKRKLKAAFFMPTAYIGGYNAWDVEKGAERMELMNEEDLKELVRLGMEVGSHSHHHVQLKNLSGTEKLRQEVRLSKELLQDITGRPVYSFAYPFGSVPDDYRTVLSSAGYHYGLSIYQPFETKLALRRFGVYEKDTPATLRKKLSGRYRWMRTLYDAVKKN</sequence>
<dbReference type="InterPro" id="IPR011330">
    <property type="entry name" value="Glyco_hydro/deAcase_b/a-brl"/>
</dbReference>
<dbReference type="GO" id="GO:0016810">
    <property type="term" value="F:hydrolase activity, acting on carbon-nitrogen (but not peptide) bonds"/>
    <property type="evidence" value="ECO:0007669"/>
    <property type="project" value="InterPro"/>
</dbReference>
<keyword evidence="2" id="KW-0732">Signal</keyword>
<dbReference type="AlphaFoldDB" id="A0A5B8UM66"/>
<reference evidence="4 5" key="1">
    <citation type="journal article" date="2015" name="Int. J. Syst. Evol. Microbiol.">
        <title>Flavisolibacter ginsenosidimutans sp. nov., with ginsenoside-converting activity isolated from soil used for cultivating ginseng.</title>
        <authorList>
            <person name="Zhao Y."/>
            <person name="Liu Q."/>
            <person name="Kang M.S."/>
            <person name="Jin F."/>
            <person name="Yu H."/>
            <person name="Im W.T."/>
        </authorList>
    </citation>
    <scope>NUCLEOTIDE SEQUENCE [LARGE SCALE GENOMIC DNA]</scope>
    <source>
        <strain evidence="4 5">Gsoil 636</strain>
    </source>
</reference>
<dbReference type="GO" id="GO:0005975">
    <property type="term" value="P:carbohydrate metabolic process"/>
    <property type="evidence" value="ECO:0007669"/>
    <property type="project" value="InterPro"/>
</dbReference>
<protein>
    <submittedName>
        <fullName evidence="4">Polysaccharide deacetylase family protein</fullName>
    </submittedName>
</protein>
<name>A0A5B8UM66_9BACT</name>
<keyword evidence="5" id="KW-1185">Reference proteome</keyword>
<gene>
    <name evidence="4" type="ORF">FSB75_17670</name>
</gene>
<organism evidence="4 5">
    <name type="scientific">Flavisolibacter ginsenosidimutans</name>
    <dbReference type="NCBI Taxonomy" id="661481"/>
    <lineage>
        <taxon>Bacteria</taxon>
        <taxon>Pseudomonadati</taxon>
        <taxon>Bacteroidota</taxon>
        <taxon>Chitinophagia</taxon>
        <taxon>Chitinophagales</taxon>
        <taxon>Chitinophagaceae</taxon>
        <taxon>Flavisolibacter</taxon>
    </lineage>
</organism>
<proteinExistence type="predicted"/>
<dbReference type="EMBL" id="CP042433">
    <property type="protein sequence ID" value="QEC57653.1"/>
    <property type="molecule type" value="Genomic_DNA"/>
</dbReference>
<dbReference type="KEGG" id="fgg:FSB75_17670"/>
<dbReference type="PANTHER" id="PTHR34216:SF3">
    <property type="entry name" value="POLY-BETA-1,6-N-ACETYL-D-GLUCOSAMINE N-DEACETYLASE"/>
    <property type="match status" value="1"/>
</dbReference>
<evidence type="ECO:0000256" key="1">
    <source>
        <dbReference type="ARBA" id="ARBA00004613"/>
    </source>
</evidence>
<accession>A0A5B8UM66</accession>
<dbReference type="Proteomes" id="UP000321204">
    <property type="component" value="Chromosome"/>
</dbReference>
<evidence type="ECO:0000256" key="2">
    <source>
        <dbReference type="ARBA" id="ARBA00022729"/>
    </source>
</evidence>
<dbReference type="GO" id="GO:0005576">
    <property type="term" value="C:extracellular region"/>
    <property type="evidence" value="ECO:0007669"/>
    <property type="project" value="UniProtKB-SubCell"/>
</dbReference>
<evidence type="ECO:0000313" key="4">
    <source>
        <dbReference type="EMBL" id="QEC57653.1"/>
    </source>
</evidence>
<feature type="domain" description="NodB homology" evidence="3">
    <location>
        <begin position="66"/>
        <end position="248"/>
    </location>
</feature>